<gene>
    <name evidence="1" type="ORF">H0G86_005838</name>
</gene>
<organism evidence="1 2">
    <name type="scientific">Trichoderma simmonsii</name>
    <dbReference type="NCBI Taxonomy" id="1491479"/>
    <lineage>
        <taxon>Eukaryota</taxon>
        <taxon>Fungi</taxon>
        <taxon>Dikarya</taxon>
        <taxon>Ascomycota</taxon>
        <taxon>Pezizomycotina</taxon>
        <taxon>Sordariomycetes</taxon>
        <taxon>Hypocreomycetidae</taxon>
        <taxon>Hypocreales</taxon>
        <taxon>Hypocreaceae</taxon>
        <taxon>Trichoderma</taxon>
    </lineage>
</organism>
<dbReference type="EMBL" id="CP075866">
    <property type="protein sequence ID" value="QYS98670.1"/>
    <property type="molecule type" value="Genomic_DNA"/>
</dbReference>
<dbReference type="Proteomes" id="UP000826661">
    <property type="component" value="Chromosome III"/>
</dbReference>
<keyword evidence="2" id="KW-1185">Reference proteome</keyword>
<dbReference type="AlphaFoldDB" id="A0A8G0PDG8"/>
<protein>
    <submittedName>
        <fullName evidence="1">Uncharacterized protein</fullName>
    </submittedName>
</protein>
<accession>A0A8G0PDG8</accession>
<sequence>MGGVGTMYVITPFLPKTKPPWLINPQNDVQFSYPQRPFALKGLTASVSTESFESVGSDVPPDRRVPHDHIRQLSSGMRWMSQRDFHFSGSKHHHDDSAGCLDRAMVESPRIHKGNRIGQ</sequence>
<evidence type="ECO:0000313" key="2">
    <source>
        <dbReference type="Proteomes" id="UP000826661"/>
    </source>
</evidence>
<evidence type="ECO:0000313" key="1">
    <source>
        <dbReference type="EMBL" id="QYS98670.1"/>
    </source>
</evidence>
<proteinExistence type="predicted"/>
<name>A0A8G0PDG8_9HYPO</name>
<reference evidence="1 2" key="1">
    <citation type="journal article" date="2021" name="BMC Genomics">
        <title>Telomere-to-telomere genome assembly of asparaginase-producing Trichoderma simmonsii.</title>
        <authorList>
            <person name="Chung D."/>
            <person name="Kwon Y.M."/>
            <person name="Yang Y."/>
        </authorList>
    </citation>
    <scope>NUCLEOTIDE SEQUENCE [LARGE SCALE GENOMIC DNA]</scope>
    <source>
        <strain evidence="1 2">GH-Sj1</strain>
    </source>
</reference>